<evidence type="ECO:0000256" key="1">
    <source>
        <dbReference type="SAM" id="MobiDB-lite"/>
    </source>
</evidence>
<evidence type="ECO:0000313" key="4">
    <source>
        <dbReference type="Proteomes" id="UP000825890"/>
    </source>
</evidence>
<feature type="compositionally biased region" description="Low complexity" evidence="1">
    <location>
        <begin position="40"/>
        <end position="57"/>
    </location>
</feature>
<feature type="region of interest" description="Disordered" evidence="1">
    <location>
        <begin position="800"/>
        <end position="843"/>
    </location>
</feature>
<proteinExistence type="predicted"/>
<dbReference type="EMBL" id="BOLY01000003">
    <property type="protein sequence ID" value="GIZ41559.1"/>
    <property type="molecule type" value="Genomic_DNA"/>
</dbReference>
<feature type="domain" description="DUF8206" evidence="2">
    <location>
        <begin position="563"/>
        <end position="637"/>
    </location>
</feature>
<feature type="compositionally biased region" description="Pro residues" evidence="1">
    <location>
        <begin position="58"/>
        <end position="74"/>
    </location>
</feature>
<evidence type="ECO:0000313" key="3">
    <source>
        <dbReference type="EMBL" id="GIZ41559.1"/>
    </source>
</evidence>
<gene>
    <name evidence="3" type="ORF">CKM354_000485900</name>
</gene>
<reference evidence="3 4" key="1">
    <citation type="submission" date="2021-01" db="EMBL/GenBank/DDBJ databases">
        <title>Cercospora kikuchii MAFF 305040 whole genome shotgun sequence.</title>
        <authorList>
            <person name="Kashiwa T."/>
            <person name="Suzuki T."/>
        </authorList>
    </citation>
    <scope>NUCLEOTIDE SEQUENCE [LARGE SCALE GENOMIC DNA]</scope>
    <source>
        <strain evidence="3 4">MAFF 305040</strain>
    </source>
</reference>
<sequence length="874" mass="98202">MDHDRFLQWATFTASSRPSQQMVQAQNPYQQASNRLIPRNSSTSNTYTTYTPLSASPAQPPLPLLSPPLLPRSPPAGSFQPCNGDESQNAYQNRHYYGQIQPGGIDAQGQSYTFQAQDTYPNAAEGNWQGRYAYMNMGHKAQVASQTYSRSIPTYTGDDGTRAKYKITAAQLPEPRNHEPAGASHGITERMASIAFEGQAPMYQTNSQAQIPTGVHRPQFDGIPELNILVLGETGVGKSTFINAFANYICYGSLDDALRTRDLQCVIPSSFTWQSLVGDDYVSRTIHVSPNSGEFIEKALQDERDGTQGQSATQSTKHYIMRVNNTQIRLIDTPGIGDTRGSTHDKRNMDNILGSLKSVDVLHGILILLKPNNARLGIMFTFCLKELLTHLHRDAAKNIVFGFTNARNTSFRPGETYATLQSMLDSDKTVGIHLDRNITYCFDSESFRCLAAHNNNINIHDMGDIRDYRLSWEKSAAEAYRMLEHFTPRNTKPHQVSETWDLYTTRELVRVLTIPMADITQNINNNIALQKDEQRELTDALAKGQALSTALHLSKVVYEIKALDMPRTVCSSAKCVEFKDGERHYKTRCHDPCYLENVEVDQFPCEALMHCHAFRRHGPERCKVCGHSWQLHLHIMWEPVEKTVQVKDEAVALRMKEARSALEIMHLALKRRQELIKKYEMERAYIQKAAGQFAVFLKRSSIKPWNDSKLAYLDHLIEEEKNKVQAGGSDKRLRDLCADRRQHKEEISTLTQYVQAGKQHVLLDQQGIKSLIQQLYSLELTGPNLKKVAQQLEAIQNATVEKSEQNGANASSRLSTTHMSPTHPYSQRRGYSSGQAGSGHGANFADMLSRHQQDQYGQQSGGGVSGMIKGLFTN</sequence>
<dbReference type="RefSeq" id="XP_044656046.1">
    <property type="nucleotide sequence ID" value="XM_044800111.1"/>
</dbReference>
<name>A0A9P3CC74_9PEZI</name>
<dbReference type="PANTHER" id="PTHR32046:SF11">
    <property type="entry name" value="IMMUNE-ASSOCIATED NUCLEOTIDE-BINDING PROTEIN 10-LIKE"/>
    <property type="match status" value="1"/>
</dbReference>
<dbReference type="InterPro" id="IPR027417">
    <property type="entry name" value="P-loop_NTPase"/>
</dbReference>
<dbReference type="Pfam" id="PF26633">
    <property type="entry name" value="DUF8206"/>
    <property type="match status" value="1"/>
</dbReference>
<comment type="caution">
    <text evidence="3">The sequence shown here is derived from an EMBL/GenBank/DDBJ whole genome shotgun (WGS) entry which is preliminary data.</text>
</comment>
<dbReference type="Gene3D" id="3.40.50.300">
    <property type="entry name" value="P-loop containing nucleotide triphosphate hydrolases"/>
    <property type="match status" value="1"/>
</dbReference>
<protein>
    <recommendedName>
        <fullName evidence="2">DUF8206 domain-containing protein</fullName>
    </recommendedName>
</protein>
<dbReference type="InterPro" id="IPR058519">
    <property type="entry name" value="DUF8206"/>
</dbReference>
<keyword evidence="4" id="KW-1185">Reference proteome</keyword>
<dbReference type="OrthoDB" id="8954335at2759"/>
<dbReference type="GeneID" id="68290434"/>
<dbReference type="SUPFAM" id="SSF52540">
    <property type="entry name" value="P-loop containing nucleoside triphosphate hydrolases"/>
    <property type="match status" value="2"/>
</dbReference>
<feature type="compositionally biased region" description="Polar residues" evidence="1">
    <location>
        <begin position="17"/>
        <end position="34"/>
    </location>
</feature>
<accession>A0A9P3CC74</accession>
<dbReference type="PANTHER" id="PTHR32046">
    <property type="entry name" value="G DOMAIN-CONTAINING PROTEIN"/>
    <property type="match status" value="1"/>
</dbReference>
<feature type="region of interest" description="Disordered" evidence="1">
    <location>
        <begin position="17"/>
        <end position="78"/>
    </location>
</feature>
<evidence type="ECO:0000259" key="2">
    <source>
        <dbReference type="Pfam" id="PF26633"/>
    </source>
</evidence>
<organism evidence="3 4">
    <name type="scientific">Cercospora kikuchii</name>
    <dbReference type="NCBI Taxonomy" id="84275"/>
    <lineage>
        <taxon>Eukaryota</taxon>
        <taxon>Fungi</taxon>
        <taxon>Dikarya</taxon>
        <taxon>Ascomycota</taxon>
        <taxon>Pezizomycotina</taxon>
        <taxon>Dothideomycetes</taxon>
        <taxon>Dothideomycetidae</taxon>
        <taxon>Mycosphaerellales</taxon>
        <taxon>Mycosphaerellaceae</taxon>
        <taxon>Cercospora</taxon>
    </lineage>
</organism>
<feature type="compositionally biased region" description="Polar residues" evidence="1">
    <location>
        <begin position="800"/>
        <end position="835"/>
    </location>
</feature>
<dbReference type="InterPro" id="IPR025662">
    <property type="entry name" value="Sigma_54_int_dom_ATP-bd_1"/>
</dbReference>
<dbReference type="PROSITE" id="PS00675">
    <property type="entry name" value="SIGMA54_INTERACT_1"/>
    <property type="match status" value="1"/>
</dbReference>
<dbReference type="Proteomes" id="UP000825890">
    <property type="component" value="Unassembled WGS sequence"/>
</dbReference>
<dbReference type="AlphaFoldDB" id="A0A9P3CC74"/>